<gene>
    <name evidence="1" type="ORF">BHAOGJBA_1660</name>
</gene>
<dbReference type="RefSeq" id="WP_238229928.1">
    <property type="nucleotide sequence ID" value="NZ_BPQO01000006.1"/>
</dbReference>
<dbReference type="AlphaFoldDB" id="A0AAV4ZID0"/>
<comment type="caution">
    <text evidence="1">The sequence shown here is derived from an EMBL/GenBank/DDBJ whole genome shotgun (WGS) entry which is preliminary data.</text>
</comment>
<accession>A0AAV4ZID0</accession>
<dbReference type="EMBL" id="BPQO01000006">
    <property type="protein sequence ID" value="GJD88147.1"/>
    <property type="molecule type" value="Genomic_DNA"/>
</dbReference>
<reference evidence="1" key="1">
    <citation type="journal article" date="2016" name="Front. Microbiol.">
        <title>Genome Sequence of the Piezophilic, Mesophilic Sulfate-Reducing Bacterium Desulfovibrio indicus J2T.</title>
        <authorList>
            <person name="Cao J."/>
            <person name="Maignien L."/>
            <person name="Shao Z."/>
            <person name="Alain K."/>
            <person name="Jebbar M."/>
        </authorList>
    </citation>
    <scope>NUCLEOTIDE SEQUENCE</scope>
    <source>
        <strain evidence="1">DSM 16372</strain>
    </source>
</reference>
<evidence type="ECO:0000313" key="1">
    <source>
        <dbReference type="EMBL" id="GJD88147.1"/>
    </source>
</evidence>
<sequence length="128" mass="14213">MSAHLAPVPTSDLYTWRSGIERLSPGKSPCPGLYGEQWQKTHAAMLDFLERFGAQAVELGWTDLDLFSVHAQHGTIRGDYCGALVPMPGPVEFIDADRISFGLLTYYRTQVGNPHPRLRGVPIWAFKG</sequence>
<keyword evidence="2" id="KW-1185">Reference proteome</keyword>
<proteinExistence type="predicted"/>
<dbReference type="Proteomes" id="UP001055247">
    <property type="component" value="Unassembled WGS sequence"/>
</dbReference>
<name>A0AAV4ZID0_9HYPH</name>
<protein>
    <submittedName>
        <fullName evidence="1">Uncharacterized protein</fullName>
    </submittedName>
</protein>
<organism evidence="1 2">
    <name type="scientific">Methylobacterium hispanicum</name>
    <dbReference type="NCBI Taxonomy" id="270350"/>
    <lineage>
        <taxon>Bacteria</taxon>
        <taxon>Pseudomonadati</taxon>
        <taxon>Pseudomonadota</taxon>
        <taxon>Alphaproteobacteria</taxon>
        <taxon>Hyphomicrobiales</taxon>
        <taxon>Methylobacteriaceae</taxon>
        <taxon>Methylobacterium</taxon>
    </lineage>
</organism>
<reference evidence="1" key="2">
    <citation type="submission" date="2021-08" db="EMBL/GenBank/DDBJ databases">
        <authorList>
            <person name="Tani A."/>
            <person name="Ola A."/>
            <person name="Ogura Y."/>
            <person name="Katsura K."/>
            <person name="Hayashi T."/>
        </authorList>
    </citation>
    <scope>NUCLEOTIDE SEQUENCE</scope>
    <source>
        <strain evidence="1">DSM 16372</strain>
    </source>
</reference>
<evidence type="ECO:0000313" key="2">
    <source>
        <dbReference type="Proteomes" id="UP001055247"/>
    </source>
</evidence>